<gene>
    <name evidence="3" type="ORF">SAMN02910350_01570</name>
</gene>
<evidence type="ECO:0000313" key="3">
    <source>
        <dbReference type="EMBL" id="SCZ78982.1"/>
    </source>
</evidence>
<dbReference type="InterPro" id="IPR019079">
    <property type="entry name" value="Capsule_synth_CapA"/>
</dbReference>
<evidence type="ECO:0000256" key="1">
    <source>
        <dbReference type="ARBA" id="ARBA00005662"/>
    </source>
</evidence>
<evidence type="ECO:0000259" key="2">
    <source>
        <dbReference type="SMART" id="SM00854"/>
    </source>
</evidence>
<evidence type="ECO:0000313" key="4">
    <source>
        <dbReference type="Proteomes" id="UP000199428"/>
    </source>
</evidence>
<dbReference type="Pfam" id="PF09587">
    <property type="entry name" value="PGA_cap"/>
    <property type="match status" value="1"/>
</dbReference>
<dbReference type="PANTHER" id="PTHR33393:SF13">
    <property type="entry name" value="PGA BIOSYNTHESIS PROTEIN CAPA"/>
    <property type="match status" value="1"/>
</dbReference>
<accession>A0A1G5RY09</accession>
<comment type="similarity">
    <text evidence="1">Belongs to the CapA family.</text>
</comment>
<proteinExistence type="inferred from homology"/>
<dbReference type="RefSeq" id="WP_090162545.1">
    <property type="nucleotide sequence ID" value="NZ_FMWK01000006.1"/>
</dbReference>
<dbReference type="CDD" id="cd07381">
    <property type="entry name" value="MPP_CapA"/>
    <property type="match status" value="1"/>
</dbReference>
<dbReference type="PROSITE" id="PS51257">
    <property type="entry name" value="PROKAR_LIPOPROTEIN"/>
    <property type="match status" value="1"/>
</dbReference>
<dbReference type="EMBL" id="FMWK01000006">
    <property type="protein sequence ID" value="SCZ78982.1"/>
    <property type="molecule type" value="Genomic_DNA"/>
</dbReference>
<organism evidence="3 4">
    <name type="scientific">Pseudobutyrivibrio xylanivorans</name>
    <dbReference type="NCBI Taxonomy" id="185007"/>
    <lineage>
        <taxon>Bacteria</taxon>
        <taxon>Bacillati</taxon>
        <taxon>Bacillota</taxon>
        <taxon>Clostridia</taxon>
        <taxon>Lachnospirales</taxon>
        <taxon>Lachnospiraceae</taxon>
        <taxon>Pseudobutyrivibrio</taxon>
    </lineage>
</organism>
<sequence length="368" mass="41181">MKKRMVLIATCLSIIATGCGVQNEPAENKEVYEEVIEAAAGPVEEVTGEYDFTLCFAGDINFDENWVTTQFLNTCENGIYDCIDSKMVETMQQADIMWINNEFTYSNGGQPLDGKAYTFRANPERVENLELLGVDIVGLANNHVYDYGKDALLDTFDSLQQANIPYVGAGRDLAEASTPVYMEVDGKTVAFVAASRAEKYKMTPQATDEEPGILRCYDTEIFDQEIAEADVNADIVVALPHWGTEYSTELEPVQSETAREYIDAGADVVIGAHTHCLQGFEFYKDVPIVYSLGNYWFNEKTLDTMLVNIHCFGNDEEDHMEVIITPGLQSNLKTTYVSDPEDQRKLYDRLEDISFGVEINDDGKVIQK</sequence>
<protein>
    <submittedName>
        <fullName evidence="3">Poly-gamma-glutamate synthesis protein (Capsule biosynthesis protein)</fullName>
    </submittedName>
</protein>
<dbReference type="InterPro" id="IPR029052">
    <property type="entry name" value="Metallo-depent_PP-like"/>
</dbReference>
<reference evidence="3 4" key="1">
    <citation type="submission" date="2016-10" db="EMBL/GenBank/DDBJ databases">
        <authorList>
            <person name="de Groot N.N."/>
        </authorList>
    </citation>
    <scope>NUCLEOTIDE SEQUENCE [LARGE SCALE GENOMIC DNA]</scope>
    <source>
        <strain evidence="3 4">DSM 10317</strain>
    </source>
</reference>
<dbReference type="Gene3D" id="3.60.21.10">
    <property type="match status" value="1"/>
</dbReference>
<feature type="domain" description="Capsule synthesis protein CapA" evidence="2">
    <location>
        <begin position="53"/>
        <end position="299"/>
    </location>
</feature>
<dbReference type="PANTHER" id="PTHR33393">
    <property type="entry name" value="POLYGLUTAMINE SYNTHESIS ACCESSORY PROTEIN RV0574C-RELATED"/>
    <property type="match status" value="1"/>
</dbReference>
<dbReference type="AlphaFoldDB" id="A0A1G5RY09"/>
<dbReference type="InterPro" id="IPR052169">
    <property type="entry name" value="CW_Biosynth-Accessory"/>
</dbReference>
<dbReference type="SMART" id="SM00854">
    <property type="entry name" value="PGA_cap"/>
    <property type="match status" value="1"/>
</dbReference>
<dbReference type="Proteomes" id="UP000199428">
    <property type="component" value="Unassembled WGS sequence"/>
</dbReference>
<dbReference type="SUPFAM" id="SSF56300">
    <property type="entry name" value="Metallo-dependent phosphatases"/>
    <property type="match status" value="1"/>
</dbReference>
<name>A0A1G5RY09_PSEXY</name>